<sequence length="275" mass="30306">MNNKQNHSIAWNALLISVITTIAGCPDPQAARKQQEAEARHRRELQMTQQTASATATTQTLLSQQSVVQAARQEGFQAGEASGRNAAMEDVNEQKEIARKLGHQTGMIEGELKGHQAGFKQGEATGYAKAAADEFRKGQEQGAIYGEIKGRSEAEKEAAQKIELAEEMGEARGLKIGKVEGFEAGKEQQRRESFWKIASVVVCVSCSFVAVLFFVLVHREPGSALVIQRQNTLLRLQEQEREERLLALLERAVIPRISQVDKQTDAPIETVEVAK</sequence>
<dbReference type="Proteomes" id="UP000036367">
    <property type="component" value="Unassembled WGS sequence"/>
</dbReference>
<proteinExistence type="predicted"/>
<evidence type="ECO:0000313" key="2">
    <source>
        <dbReference type="EMBL" id="KLU02205.1"/>
    </source>
</evidence>
<dbReference type="PROSITE" id="PS51257">
    <property type="entry name" value="PROKAR_LIPOPROTEIN"/>
    <property type="match status" value="1"/>
</dbReference>
<accession>A0A0J1B5W4</accession>
<reference evidence="2" key="1">
    <citation type="submission" date="2015-05" db="EMBL/GenBank/DDBJ databases">
        <title>Permanent draft genome of Rhodopirellula islandicus K833.</title>
        <authorList>
            <person name="Kizina J."/>
            <person name="Richter M."/>
            <person name="Glockner F.O."/>
            <person name="Harder J."/>
        </authorList>
    </citation>
    <scope>NUCLEOTIDE SEQUENCE [LARGE SCALE GENOMIC DNA]</scope>
    <source>
        <strain evidence="2">K833</strain>
    </source>
</reference>
<name>A0A0J1B5W4_RHOIS</name>
<organism evidence="2 3">
    <name type="scientific">Rhodopirellula islandica</name>
    <dbReference type="NCBI Taxonomy" id="595434"/>
    <lineage>
        <taxon>Bacteria</taxon>
        <taxon>Pseudomonadati</taxon>
        <taxon>Planctomycetota</taxon>
        <taxon>Planctomycetia</taxon>
        <taxon>Pirellulales</taxon>
        <taxon>Pirellulaceae</taxon>
        <taxon>Rhodopirellula</taxon>
    </lineage>
</organism>
<dbReference type="RefSeq" id="WP_047816359.1">
    <property type="nucleotide sequence ID" value="NZ_LECT01000044.1"/>
</dbReference>
<gene>
    <name evidence="2" type="ORF">RISK_005271</name>
</gene>
<keyword evidence="3" id="KW-1185">Reference proteome</keyword>
<evidence type="ECO:0008006" key="4">
    <source>
        <dbReference type="Google" id="ProtNLM"/>
    </source>
</evidence>
<comment type="caution">
    <text evidence="2">The sequence shown here is derived from an EMBL/GenBank/DDBJ whole genome shotgun (WGS) entry which is preliminary data.</text>
</comment>
<feature type="transmembrane region" description="Helical" evidence="1">
    <location>
        <begin position="194"/>
        <end position="217"/>
    </location>
</feature>
<evidence type="ECO:0000313" key="3">
    <source>
        <dbReference type="Proteomes" id="UP000036367"/>
    </source>
</evidence>
<dbReference type="EMBL" id="LECT01000044">
    <property type="protein sequence ID" value="KLU02205.1"/>
    <property type="molecule type" value="Genomic_DNA"/>
</dbReference>
<keyword evidence="1" id="KW-0812">Transmembrane</keyword>
<dbReference type="AlphaFoldDB" id="A0A0J1B5W4"/>
<keyword evidence="1" id="KW-1133">Transmembrane helix</keyword>
<dbReference type="PATRIC" id="fig|595434.4.peg.5008"/>
<keyword evidence="1" id="KW-0472">Membrane</keyword>
<protein>
    <recommendedName>
        <fullName evidence="4">Transmembrane protein</fullName>
    </recommendedName>
</protein>
<evidence type="ECO:0000256" key="1">
    <source>
        <dbReference type="SAM" id="Phobius"/>
    </source>
</evidence>